<organism evidence="1 2">
    <name type="scientific">Potamilus streckersoni</name>
    <dbReference type="NCBI Taxonomy" id="2493646"/>
    <lineage>
        <taxon>Eukaryota</taxon>
        <taxon>Metazoa</taxon>
        <taxon>Spiralia</taxon>
        <taxon>Lophotrochozoa</taxon>
        <taxon>Mollusca</taxon>
        <taxon>Bivalvia</taxon>
        <taxon>Autobranchia</taxon>
        <taxon>Heteroconchia</taxon>
        <taxon>Palaeoheterodonta</taxon>
        <taxon>Unionida</taxon>
        <taxon>Unionoidea</taxon>
        <taxon>Unionidae</taxon>
        <taxon>Ambleminae</taxon>
        <taxon>Lampsilini</taxon>
        <taxon>Potamilus</taxon>
    </lineage>
</organism>
<evidence type="ECO:0000313" key="1">
    <source>
        <dbReference type="EMBL" id="KAK3600447.1"/>
    </source>
</evidence>
<evidence type="ECO:0000313" key="2">
    <source>
        <dbReference type="Proteomes" id="UP001195483"/>
    </source>
</evidence>
<sequence>MGTGQSTFWNQCPLTTNTPKDLRRYISVMQTKCSTIIPNRKFRIVMCSPSNHGKSSSINNILAALEGTYGQTANVRDHPEHGAEKYIEYMMLIDDSAMSPFLMCETPGLRNDISKDDEEVQTEAIKSAIIGKFKSGQELNYMKLTLQQLEQMEIRDECAICVIFVIDVRTVKPDMTRTSNAFQSIRNILDFVQRKDLKVACFLTNCDKFNNKVKEDLKHMYKSQTIQNARELLARQFTGLPINRIFPIVNYAEKLQVDDDMMVQSLFALNHIMGDITSYFRKRVDVPSNLH</sequence>
<name>A0AAE0SYJ5_9BIVA</name>
<protein>
    <recommendedName>
        <fullName evidence="3">G domain-containing protein</fullName>
    </recommendedName>
</protein>
<evidence type="ECO:0008006" key="3">
    <source>
        <dbReference type="Google" id="ProtNLM"/>
    </source>
</evidence>
<dbReference type="Gene3D" id="3.40.50.300">
    <property type="entry name" value="P-loop containing nucleotide triphosphate hydrolases"/>
    <property type="match status" value="1"/>
</dbReference>
<keyword evidence="2" id="KW-1185">Reference proteome</keyword>
<gene>
    <name evidence="1" type="ORF">CHS0354_037853</name>
</gene>
<proteinExistence type="predicted"/>
<accession>A0AAE0SYJ5</accession>
<dbReference type="InterPro" id="IPR027417">
    <property type="entry name" value="P-loop_NTPase"/>
</dbReference>
<reference evidence="1" key="2">
    <citation type="journal article" date="2021" name="Genome Biol. Evol.">
        <title>Developing a high-quality reference genome for a parasitic bivalve with doubly uniparental inheritance (Bivalvia: Unionida).</title>
        <authorList>
            <person name="Smith C.H."/>
        </authorList>
    </citation>
    <scope>NUCLEOTIDE SEQUENCE</scope>
    <source>
        <strain evidence="1">CHS0354</strain>
        <tissue evidence="1">Mantle</tissue>
    </source>
</reference>
<dbReference type="Proteomes" id="UP001195483">
    <property type="component" value="Unassembled WGS sequence"/>
</dbReference>
<dbReference type="SUPFAM" id="SSF52540">
    <property type="entry name" value="P-loop containing nucleoside triphosphate hydrolases"/>
    <property type="match status" value="1"/>
</dbReference>
<dbReference type="AlphaFoldDB" id="A0AAE0SYJ5"/>
<dbReference type="EMBL" id="JAEAOA010002213">
    <property type="protein sequence ID" value="KAK3600447.1"/>
    <property type="molecule type" value="Genomic_DNA"/>
</dbReference>
<reference evidence="1" key="1">
    <citation type="journal article" date="2021" name="Genome Biol. Evol.">
        <title>A High-Quality Reference Genome for a Parasitic Bivalve with Doubly Uniparental Inheritance (Bivalvia: Unionida).</title>
        <authorList>
            <person name="Smith C.H."/>
        </authorList>
    </citation>
    <scope>NUCLEOTIDE SEQUENCE</scope>
    <source>
        <strain evidence="1">CHS0354</strain>
    </source>
</reference>
<reference evidence="1" key="3">
    <citation type="submission" date="2023-05" db="EMBL/GenBank/DDBJ databases">
        <authorList>
            <person name="Smith C.H."/>
        </authorList>
    </citation>
    <scope>NUCLEOTIDE SEQUENCE</scope>
    <source>
        <strain evidence="1">CHS0354</strain>
        <tissue evidence="1">Mantle</tissue>
    </source>
</reference>
<comment type="caution">
    <text evidence="1">The sequence shown here is derived from an EMBL/GenBank/DDBJ whole genome shotgun (WGS) entry which is preliminary data.</text>
</comment>